<protein>
    <recommendedName>
        <fullName evidence="1">RNase H type-1 domain-containing protein</fullName>
    </recommendedName>
</protein>
<dbReference type="CDD" id="cd06222">
    <property type="entry name" value="RNase_H_like"/>
    <property type="match status" value="1"/>
</dbReference>
<dbReference type="PANTHER" id="PTHR47723:SF19">
    <property type="entry name" value="POLYNUCLEOTIDYL TRANSFERASE, RIBONUCLEASE H-LIKE SUPERFAMILY PROTEIN"/>
    <property type="match status" value="1"/>
</dbReference>
<dbReference type="InterPro" id="IPR036397">
    <property type="entry name" value="RNaseH_sf"/>
</dbReference>
<dbReference type="RefSeq" id="XP_071924876.1">
    <property type="nucleotide sequence ID" value="XM_072068775.1"/>
</dbReference>
<organism evidence="2 3">
    <name type="scientific">Coffea arabica</name>
    <name type="common">Arabian coffee</name>
    <dbReference type="NCBI Taxonomy" id="13443"/>
    <lineage>
        <taxon>Eukaryota</taxon>
        <taxon>Viridiplantae</taxon>
        <taxon>Streptophyta</taxon>
        <taxon>Embryophyta</taxon>
        <taxon>Tracheophyta</taxon>
        <taxon>Spermatophyta</taxon>
        <taxon>Magnoliopsida</taxon>
        <taxon>eudicotyledons</taxon>
        <taxon>Gunneridae</taxon>
        <taxon>Pentapetalae</taxon>
        <taxon>asterids</taxon>
        <taxon>lamiids</taxon>
        <taxon>Gentianales</taxon>
        <taxon>Rubiaceae</taxon>
        <taxon>Ixoroideae</taxon>
        <taxon>Gardenieae complex</taxon>
        <taxon>Bertiereae - Coffeeae clade</taxon>
        <taxon>Coffeeae</taxon>
        <taxon>Coffea</taxon>
    </lineage>
</organism>
<evidence type="ECO:0000313" key="2">
    <source>
        <dbReference type="Proteomes" id="UP001652660"/>
    </source>
</evidence>
<dbReference type="Pfam" id="PF13456">
    <property type="entry name" value="RVT_3"/>
    <property type="match status" value="1"/>
</dbReference>
<keyword evidence="2" id="KW-1185">Reference proteome</keyword>
<dbReference type="GeneID" id="140015941"/>
<dbReference type="InterPro" id="IPR002156">
    <property type="entry name" value="RNaseH_domain"/>
</dbReference>
<dbReference type="InterPro" id="IPR053151">
    <property type="entry name" value="RNase_H-like"/>
</dbReference>
<dbReference type="Gene3D" id="3.30.420.10">
    <property type="entry name" value="Ribonuclease H-like superfamily/Ribonuclease H"/>
    <property type="match status" value="1"/>
</dbReference>
<dbReference type="Proteomes" id="UP001652660">
    <property type="component" value="Chromosome 10c"/>
</dbReference>
<sequence length="113" mass="12689">MGYLVWNEDSMGQGFKRVVLETDSKVSLETIDKAPTESPLLVQVNRIQSLGDRQWQCELTHQWREGNLSADCLAKSALNLEAGVQELAFPPTELRKWLAYDVVGVTTPRLVAM</sequence>
<proteinExistence type="predicted"/>
<gene>
    <name evidence="3" type="primary">LOC140015941</name>
</gene>
<accession>A0ABM4VZ98</accession>
<feature type="domain" description="RNase H type-1" evidence="1">
    <location>
        <begin position="12"/>
        <end position="77"/>
    </location>
</feature>
<dbReference type="PANTHER" id="PTHR47723">
    <property type="entry name" value="OS05G0353850 PROTEIN"/>
    <property type="match status" value="1"/>
</dbReference>
<reference evidence="3" key="1">
    <citation type="submission" date="2025-08" db="UniProtKB">
        <authorList>
            <consortium name="RefSeq"/>
        </authorList>
    </citation>
    <scope>IDENTIFICATION</scope>
    <source>
        <tissue evidence="3">Leaves</tissue>
    </source>
</reference>
<evidence type="ECO:0000259" key="1">
    <source>
        <dbReference type="Pfam" id="PF13456"/>
    </source>
</evidence>
<name>A0ABM4VZ98_COFAR</name>
<evidence type="ECO:0000313" key="3">
    <source>
        <dbReference type="RefSeq" id="XP_071924876.1"/>
    </source>
</evidence>
<dbReference type="InterPro" id="IPR044730">
    <property type="entry name" value="RNase_H-like_dom_plant"/>
</dbReference>